<dbReference type="Gene3D" id="3.30.470.20">
    <property type="entry name" value="ATP-grasp fold, B domain"/>
    <property type="match status" value="1"/>
</dbReference>
<evidence type="ECO:0000256" key="1">
    <source>
        <dbReference type="PROSITE-ProRule" id="PRU00409"/>
    </source>
</evidence>
<evidence type="ECO:0000313" key="3">
    <source>
        <dbReference type="EMBL" id="MBP1930278.1"/>
    </source>
</evidence>
<dbReference type="Pfam" id="PF14398">
    <property type="entry name" value="ATPgrasp_YheCD"/>
    <property type="match status" value="1"/>
</dbReference>
<name>A0ABS4GJ42_9BACL</name>
<dbReference type="Proteomes" id="UP001519343">
    <property type="component" value="Unassembled WGS sequence"/>
</dbReference>
<accession>A0ABS4GJ42</accession>
<dbReference type="PROSITE" id="PS50975">
    <property type="entry name" value="ATP_GRASP"/>
    <property type="match status" value="1"/>
</dbReference>
<keyword evidence="4" id="KW-1185">Reference proteome</keyword>
<sequence length="456" mass="51952">MESKRVQIKFLPSNKYNGIIIPYALCRELGIDDKKQMVVQLGQKRLMTRILKVQRADRAIWIPPAIRLNLAIPFDGDLHVKVTGDTLRLGPVVGILTVGISMTDNQLVSARSSFFKHLLSAQRGESIYYFLFTPSDVDWSTNTVRGMFLRGDANGLTWRRLTVPLPDVVYNRIPDRHSEKLLSVTNFIKRLEENTDAKMFNPTFFNKWSIHQRLVDHPLANRHIPETHVAPTVQKVDHMLKKYGMVYLKPVTGSLGLGILKLTYRPGIGYFCRYHSHSQNVVRRYRSLATLLQNHLPKSRFSNYLVQQGINLIKFKDRPLDFRVHAHKNRENQWVVAAIAAKIAGLGSVTTHVRTGGTVILGQDLLKQVFPQNSTYMEQQVKETAILLAKAIESRLNQNIGELGFDIGIDHKGHIWMFEANSRPGRSIFKASSLKDADSQSIRLIVDYSKFLANFN</sequence>
<keyword evidence="1" id="KW-0547">Nucleotide-binding</keyword>
<reference evidence="3 4" key="1">
    <citation type="submission" date="2021-03" db="EMBL/GenBank/DDBJ databases">
        <title>Genomic Encyclopedia of Type Strains, Phase IV (KMG-IV): sequencing the most valuable type-strain genomes for metagenomic binning, comparative biology and taxonomic classification.</title>
        <authorList>
            <person name="Goeker M."/>
        </authorList>
    </citation>
    <scope>NUCLEOTIDE SEQUENCE [LARGE SCALE GENOMIC DNA]</scope>
    <source>
        <strain evidence="3 4">DSM 24738</strain>
    </source>
</reference>
<protein>
    <recommendedName>
        <fullName evidence="2">ATP-grasp domain-containing protein</fullName>
    </recommendedName>
</protein>
<gene>
    <name evidence="3" type="ORF">J2Z37_000265</name>
</gene>
<dbReference type="InterPro" id="IPR011761">
    <property type="entry name" value="ATP-grasp"/>
</dbReference>
<dbReference type="InterPro" id="IPR026838">
    <property type="entry name" value="YheC/D"/>
</dbReference>
<keyword evidence="1" id="KW-0067">ATP-binding</keyword>
<dbReference type="SUPFAM" id="SSF56059">
    <property type="entry name" value="Glutathione synthetase ATP-binding domain-like"/>
    <property type="match status" value="1"/>
</dbReference>
<organism evidence="3 4">
    <name type="scientific">Ammoniphilus resinae</name>
    <dbReference type="NCBI Taxonomy" id="861532"/>
    <lineage>
        <taxon>Bacteria</taxon>
        <taxon>Bacillati</taxon>
        <taxon>Bacillota</taxon>
        <taxon>Bacilli</taxon>
        <taxon>Bacillales</taxon>
        <taxon>Paenibacillaceae</taxon>
        <taxon>Aneurinibacillus group</taxon>
        <taxon>Ammoniphilus</taxon>
    </lineage>
</organism>
<feature type="domain" description="ATP-grasp" evidence="2">
    <location>
        <begin position="377"/>
        <end position="450"/>
    </location>
</feature>
<dbReference type="RefSeq" id="WP_209808162.1">
    <property type="nucleotide sequence ID" value="NZ_JAGGKT010000001.1"/>
</dbReference>
<evidence type="ECO:0000259" key="2">
    <source>
        <dbReference type="PROSITE" id="PS50975"/>
    </source>
</evidence>
<proteinExistence type="predicted"/>
<comment type="caution">
    <text evidence="3">The sequence shown here is derived from an EMBL/GenBank/DDBJ whole genome shotgun (WGS) entry which is preliminary data.</text>
</comment>
<evidence type="ECO:0000313" key="4">
    <source>
        <dbReference type="Proteomes" id="UP001519343"/>
    </source>
</evidence>
<dbReference type="EMBL" id="JAGGKT010000001">
    <property type="protein sequence ID" value="MBP1930278.1"/>
    <property type="molecule type" value="Genomic_DNA"/>
</dbReference>